<protein>
    <submittedName>
        <fullName evidence="2">Uncharacterized protein</fullName>
    </submittedName>
</protein>
<dbReference type="AlphaFoldDB" id="A0A914YIP0"/>
<dbReference type="WBParaSite" id="PSU_v2.g17179.t1">
    <property type="protein sequence ID" value="PSU_v2.g17179.t1"/>
    <property type="gene ID" value="PSU_v2.g17179"/>
</dbReference>
<evidence type="ECO:0000313" key="2">
    <source>
        <dbReference type="WBParaSite" id="PSU_v2.g17179.t1"/>
    </source>
</evidence>
<evidence type="ECO:0000313" key="1">
    <source>
        <dbReference type="Proteomes" id="UP000887577"/>
    </source>
</evidence>
<reference evidence="2" key="1">
    <citation type="submission" date="2022-11" db="UniProtKB">
        <authorList>
            <consortium name="WormBaseParasite"/>
        </authorList>
    </citation>
    <scope>IDENTIFICATION</scope>
</reference>
<organism evidence="1 2">
    <name type="scientific">Panagrolaimus superbus</name>
    <dbReference type="NCBI Taxonomy" id="310955"/>
    <lineage>
        <taxon>Eukaryota</taxon>
        <taxon>Metazoa</taxon>
        <taxon>Ecdysozoa</taxon>
        <taxon>Nematoda</taxon>
        <taxon>Chromadorea</taxon>
        <taxon>Rhabditida</taxon>
        <taxon>Tylenchina</taxon>
        <taxon>Panagrolaimomorpha</taxon>
        <taxon>Panagrolaimoidea</taxon>
        <taxon>Panagrolaimidae</taxon>
        <taxon>Panagrolaimus</taxon>
    </lineage>
</organism>
<proteinExistence type="predicted"/>
<sequence>MGIYDENELFDALLLKRNEAVPNSIINPFGVGEYEGHNGSETYCYDFYGYPTKNVLGQRTCLLAVEISQEKNYIYSGPLMGKAMIMDSMAFCYSFVNDSILYGKDYCSRSISLKSVKLQCCCAHEPHLCSPKVIEYANYTNYVDQQNFALTDYFNISVKSYCTMTVQQDTIHSKVIIL</sequence>
<name>A0A914YIP0_9BILA</name>
<dbReference type="Proteomes" id="UP000887577">
    <property type="component" value="Unplaced"/>
</dbReference>
<accession>A0A914YIP0</accession>
<keyword evidence="1" id="KW-1185">Reference proteome</keyword>